<feature type="transmembrane region" description="Helical" evidence="1">
    <location>
        <begin position="58"/>
        <end position="77"/>
    </location>
</feature>
<dbReference type="AlphaFoldDB" id="A0A7S2LFI6"/>
<evidence type="ECO:0000256" key="1">
    <source>
        <dbReference type="SAM" id="Phobius"/>
    </source>
</evidence>
<accession>A0A7S2LFI6</accession>
<feature type="transmembrane region" description="Helical" evidence="1">
    <location>
        <begin position="107"/>
        <end position="128"/>
    </location>
</feature>
<proteinExistence type="predicted"/>
<sequence length="136" mass="14721">MEISSGAAVEETIVPAEEKTPLTNQQKLVIAAICLNSLDLLLHVVVDRINIFQAMGNAGMIVACCATLTGYPCYIGNKSRYLVINQTTTLAMNGYGIFYSDEPPGGVAWYILVLGSACLAYPAAYLYYREAHPVHS</sequence>
<keyword evidence="1" id="KW-0472">Membrane</keyword>
<evidence type="ECO:0000313" key="2">
    <source>
        <dbReference type="EMBL" id="CAD9604583.1"/>
    </source>
</evidence>
<name>A0A7S2LFI6_9STRA</name>
<gene>
    <name evidence="2" type="ORF">LDAN0321_LOCUS17842</name>
</gene>
<keyword evidence="1" id="KW-1133">Transmembrane helix</keyword>
<reference evidence="2" key="1">
    <citation type="submission" date="2021-01" db="EMBL/GenBank/DDBJ databases">
        <authorList>
            <person name="Corre E."/>
            <person name="Pelletier E."/>
            <person name="Niang G."/>
            <person name="Scheremetjew M."/>
            <person name="Finn R."/>
            <person name="Kale V."/>
            <person name="Holt S."/>
            <person name="Cochrane G."/>
            <person name="Meng A."/>
            <person name="Brown T."/>
            <person name="Cohen L."/>
        </authorList>
    </citation>
    <scope>NUCLEOTIDE SEQUENCE</scope>
    <source>
        <strain evidence="2">B650</strain>
    </source>
</reference>
<keyword evidence="1" id="KW-0812">Transmembrane</keyword>
<protein>
    <submittedName>
        <fullName evidence="2">Uncharacterized protein</fullName>
    </submittedName>
</protein>
<organism evidence="2">
    <name type="scientific">Leptocylindrus danicus</name>
    <dbReference type="NCBI Taxonomy" id="163516"/>
    <lineage>
        <taxon>Eukaryota</taxon>
        <taxon>Sar</taxon>
        <taxon>Stramenopiles</taxon>
        <taxon>Ochrophyta</taxon>
        <taxon>Bacillariophyta</taxon>
        <taxon>Coscinodiscophyceae</taxon>
        <taxon>Chaetocerotophycidae</taxon>
        <taxon>Leptocylindrales</taxon>
        <taxon>Leptocylindraceae</taxon>
        <taxon>Leptocylindrus</taxon>
    </lineage>
</organism>
<dbReference type="EMBL" id="HBGY01028836">
    <property type="protein sequence ID" value="CAD9604583.1"/>
    <property type="molecule type" value="Transcribed_RNA"/>
</dbReference>